<keyword evidence="3" id="KW-0964">Secreted</keyword>
<evidence type="ECO:0000256" key="7">
    <source>
        <dbReference type="ARBA" id="ARBA00022821"/>
    </source>
</evidence>
<dbReference type="Proteomes" id="UP000694864">
    <property type="component" value="Chromosome 10"/>
</dbReference>
<feature type="chain" id="PRO_5046804230" evidence="9">
    <location>
        <begin position="22"/>
        <end position="78"/>
    </location>
</feature>
<protein>
    <submittedName>
        <fullName evidence="11">Defensin-like protein 154 isoform X1</fullName>
    </submittedName>
</protein>
<evidence type="ECO:0000256" key="4">
    <source>
        <dbReference type="ARBA" id="ARBA00022529"/>
    </source>
</evidence>
<dbReference type="PANTHER" id="PTHR33830:SF36">
    <property type="entry name" value="DEFENSIN-LIKE PROTEIN 155-RELATED"/>
    <property type="match status" value="1"/>
</dbReference>
<reference evidence="11" key="2">
    <citation type="submission" date="2025-08" db="UniProtKB">
        <authorList>
            <consortium name="RefSeq"/>
        </authorList>
    </citation>
    <scope>IDENTIFICATION</scope>
    <source>
        <tissue evidence="11">Leaf</tissue>
    </source>
</reference>
<accession>A0ABM1QIH4</accession>
<evidence type="ECO:0000256" key="9">
    <source>
        <dbReference type="SAM" id="SignalP"/>
    </source>
</evidence>
<gene>
    <name evidence="11" type="primary">LOC109126985</name>
</gene>
<dbReference type="PANTHER" id="PTHR33830">
    <property type="entry name" value="DEFENSIN-LIKE PROTEIN 184-RELATED"/>
    <property type="match status" value="1"/>
</dbReference>
<dbReference type="RefSeq" id="XP_019086562.1">
    <property type="nucleotide sequence ID" value="XM_019231017.1"/>
</dbReference>
<proteinExistence type="inferred from homology"/>
<dbReference type="InterPro" id="IPR010851">
    <property type="entry name" value="DEFL"/>
</dbReference>
<evidence type="ECO:0000313" key="11">
    <source>
        <dbReference type="RefSeq" id="XP_019086562.1"/>
    </source>
</evidence>
<organism evidence="10 11">
    <name type="scientific">Camelina sativa</name>
    <name type="common">False flax</name>
    <name type="synonym">Myagrum sativum</name>
    <dbReference type="NCBI Taxonomy" id="90675"/>
    <lineage>
        <taxon>Eukaryota</taxon>
        <taxon>Viridiplantae</taxon>
        <taxon>Streptophyta</taxon>
        <taxon>Embryophyta</taxon>
        <taxon>Tracheophyta</taxon>
        <taxon>Spermatophyta</taxon>
        <taxon>Magnoliopsida</taxon>
        <taxon>eudicotyledons</taxon>
        <taxon>Gunneridae</taxon>
        <taxon>Pentapetalae</taxon>
        <taxon>rosids</taxon>
        <taxon>malvids</taxon>
        <taxon>Brassicales</taxon>
        <taxon>Brassicaceae</taxon>
        <taxon>Camelineae</taxon>
        <taxon>Camelina</taxon>
    </lineage>
</organism>
<name>A0ABM1QIH4_CAMSA</name>
<keyword evidence="7" id="KW-0611">Plant defense</keyword>
<comment type="similarity">
    <text evidence="2">Belongs to the DEFL family.</text>
</comment>
<dbReference type="GeneID" id="109126985"/>
<sequence length="78" mass="8792">MAKISCSYYFLIIMLVFSVYSAVEKAKGNLCTKIINPETPYCDLVDCRLNCYMGYNGVGKCLKTKVGRHPKCVCTYNC</sequence>
<dbReference type="Pfam" id="PF07333">
    <property type="entry name" value="SLR1-BP"/>
    <property type="match status" value="1"/>
</dbReference>
<evidence type="ECO:0000256" key="3">
    <source>
        <dbReference type="ARBA" id="ARBA00022525"/>
    </source>
</evidence>
<feature type="signal peptide" evidence="9">
    <location>
        <begin position="1"/>
        <end position="21"/>
    </location>
</feature>
<keyword evidence="8" id="KW-1015">Disulfide bond</keyword>
<comment type="subcellular location">
    <subcellularLocation>
        <location evidence="1">Secreted</location>
    </subcellularLocation>
</comment>
<keyword evidence="6 9" id="KW-0732">Signal</keyword>
<evidence type="ECO:0000313" key="10">
    <source>
        <dbReference type="Proteomes" id="UP000694864"/>
    </source>
</evidence>
<evidence type="ECO:0000256" key="5">
    <source>
        <dbReference type="ARBA" id="ARBA00022577"/>
    </source>
</evidence>
<evidence type="ECO:0000256" key="6">
    <source>
        <dbReference type="ARBA" id="ARBA00022729"/>
    </source>
</evidence>
<evidence type="ECO:0000256" key="1">
    <source>
        <dbReference type="ARBA" id="ARBA00004613"/>
    </source>
</evidence>
<keyword evidence="4" id="KW-0929">Antimicrobial</keyword>
<evidence type="ECO:0000256" key="2">
    <source>
        <dbReference type="ARBA" id="ARBA00006722"/>
    </source>
</evidence>
<keyword evidence="10" id="KW-1185">Reference proteome</keyword>
<keyword evidence="5" id="KW-0295">Fungicide</keyword>
<evidence type="ECO:0000256" key="8">
    <source>
        <dbReference type="ARBA" id="ARBA00023157"/>
    </source>
</evidence>
<reference evidence="10" key="1">
    <citation type="journal article" date="2014" name="Nat. Commun.">
        <title>The emerging biofuel crop Camelina sativa retains a highly undifferentiated hexaploid genome structure.</title>
        <authorList>
            <person name="Kagale S."/>
            <person name="Koh C."/>
            <person name="Nixon J."/>
            <person name="Bollina V."/>
            <person name="Clarke W.E."/>
            <person name="Tuteja R."/>
            <person name="Spillane C."/>
            <person name="Robinson S.J."/>
            <person name="Links M.G."/>
            <person name="Clarke C."/>
            <person name="Higgins E.E."/>
            <person name="Huebert T."/>
            <person name="Sharpe A.G."/>
            <person name="Parkin I.A."/>
        </authorList>
    </citation>
    <scope>NUCLEOTIDE SEQUENCE [LARGE SCALE GENOMIC DNA]</scope>
    <source>
        <strain evidence="10">cv. DH55</strain>
    </source>
</reference>